<dbReference type="GO" id="GO:0019172">
    <property type="term" value="F:glyoxalase III activity"/>
    <property type="evidence" value="ECO:0007669"/>
    <property type="project" value="TreeGrafter"/>
</dbReference>
<keyword evidence="1" id="KW-0346">Stress response</keyword>
<feature type="domain" description="DJ-1/PfpI" evidence="4">
    <location>
        <begin position="26"/>
        <end position="224"/>
    </location>
</feature>
<dbReference type="GO" id="GO:0005737">
    <property type="term" value="C:cytoplasm"/>
    <property type="evidence" value="ECO:0007669"/>
    <property type="project" value="TreeGrafter"/>
</dbReference>
<dbReference type="AlphaFoldDB" id="A0A848GS85"/>
<organism evidence="5 6">
    <name type="scientific">Chitinophaga fulva</name>
    <dbReference type="NCBI Taxonomy" id="2728842"/>
    <lineage>
        <taxon>Bacteria</taxon>
        <taxon>Pseudomonadati</taxon>
        <taxon>Bacteroidota</taxon>
        <taxon>Chitinophagia</taxon>
        <taxon>Chitinophagales</taxon>
        <taxon>Chitinophagaceae</taxon>
        <taxon>Chitinophaga</taxon>
    </lineage>
</organism>
<dbReference type="InterPro" id="IPR050325">
    <property type="entry name" value="Prot/Nucl_acid_deglycase"/>
</dbReference>
<evidence type="ECO:0000256" key="2">
    <source>
        <dbReference type="ARBA" id="ARBA00023239"/>
    </source>
</evidence>
<dbReference type="GO" id="GO:0016740">
    <property type="term" value="F:transferase activity"/>
    <property type="evidence" value="ECO:0007669"/>
    <property type="project" value="UniProtKB-KW"/>
</dbReference>
<evidence type="ECO:0000313" key="6">
    <source>
        <dbReference type="Proteomes" id="UP000583266"/>
    </source>
</evidence>
<dbReference type="EMBL" id="JABBGC010000002">
    <property type="protein sequence ID" value="NML39593.1"/>
    <property type="molecule type" value="Genomic_DNA"/>
</dbReference>
<dbReference type="Gene3D" id="3.40.50.880">
    <property type="match status" value="1"/>
</dbReference>
<dbReference type="Proteomes" id="UP000583266">
    <property type="component" value="Unassembled WGS sequence"/>
</dbReference>
<dbReference type="SUPFAM" id="SSF52317">
    <property type="entry name" value="Class I glutamine amidotransferase-like"/>
    <property type="match status" value="1"/>
</dbReference>
<keyword evidence="6" id="KW-1185">Reference proteome</keyword>
<dbReference type="GO" id="GO:0019243">
    <property type="term" value="P:methylglyoxal catabolic process to D-lactate via S-lactoyl-glutathione"/>
    <property type="evidence" value="ECO:0007669"/>
    <property type="project" value="TreeGrafter"/>
</dbReference>
<evidence type="ECO:0000256" key="1">
    <source>
        <dbReference type="ARBA" id="ARBA00023016"/>
    </source>
</evidence>
<proteinExistence type="inferred from homology"/>
<dbReference type="InterPro" id="IPR029062">
    <property type="entry name" value="Class_I_gatase-like"/>
</dbReference>
<keyword evidence="2" id="KW-0456">Lyase</keyword>
<gene>
    <name evidence="5" type="ORF">HHL17_20505</name>
</gene>
<dbReference type="CDD" id="cd03141">
    <property type="entry name" value="GATase1_Hsp31_like"/>
    <property type="match status" value="1"/>
</dbReference>
<comment type="similarity">
    <text evidence="3">Belongs to the peptidase C56 family. HSP31-like subfamily.</text>
</comment>
<evidence type="ECO:0000313" key="5">
    <source>
        <dbReference type="EMBL" id="NML39593.1"/>
    </source>
</evidence>
<protein>
    <submittedName>
        <fullName evidence="5">Type 1 glutamine amidotransferase domain-containing protein</fullName>
    </submittedName>
</protein>
<dbReference type="InterPro" id="IPR002818">
    <property type="entry name" value="DJ-1/PfpI"/>
</dbReference>
<dbReference type="RefSeq" id="WP_169226656.1">
    <property type="nucleotide sequence ID" value="NZ_JABBGC010000002.1"/>
</dbReference>
<dbReference type="PANTHER" id="PTHR48094">
    <property type="entry name" value="PROTEIN/NUCLEIC ACID DEGLYCASE DJ-1-RELATED"/>
    <property type="match status" value="1"/>
</dbReference>
<keyword evidence="5" id="KW-0808">Transferase</keyword>
<evidence type="ECO:0000259" key="4">
    <source>
        <dbReference type="Pfam" id="PF01965"/>
    </source>
</evidence>
<dbReference type="PANTHER" id="PTHR48094:SF11">
    <property type="entry name" value="GLUTATHIONE-INDEPENDENT GLYOXALASE HSP31-RELATED"/>
    <property type="match status" value="1"/>
</dbReference>
<reference evidence="5 6" key="1">
    <citation type="submission" date="2020-04" db="EMBL/GenBank/DDBJ databases">
        <title>Chitinophaga sp. G-6-1-13 sp. nov., isolated from soil.</title>
        <authorList>
            <person name="Dahal R.H."/>
            <person name="Chaudhary D.K."/>
        </authorList>
    </citation>
    <scope>NUCLEOTIDE SEQUENCE [LARGE SCALE GENOMIC DNA]</scope>
    <source>
        <strain evidence="5 6">G-6-1-13</strain>
    </source>
</reference>
<evidence type="ECO:0000256" key="3">
    <source>
        <dbReference type="ARBA" id="ARBA00038493"/>
    </source>
</evidence>
<name>A0A848GS85_9BACT</name>
<sequence>MKSILLVVTNVDMYASGSLKTGLWLSELTHIYHSAREKGLDITIASPKGGHVPIDPESLKSWALDKISRGYYRDPAFMDKLNHSVGLKQAKNDSFDCIYLAGGHATMYDFPDDPNLQDIVRKQYERNKIVAAICHGVGGLLNVKLSNGAYLIKGKSMTGFNWFEETIARRKQEVPFNLEAAIKERGADYKKSIIPMTSNVVIDKNLITGQNPFSSKEMAKVVIRELEKQPIR</sequence>
<dbReference type="Pfam" id="PF01965">
    <property type="entry name" value="DJ-1_PfpI"/>
    <property type="match status" value="1"/>
</dbReference>
<comment type="caution">
    <text evidence="5">The sequence shown here is derived from an EMBL/GenBank/DDBJ whole genome shotgun (WGS) entry which is preliminary data.</text>
</comment>
<accession>A0A848GS85</accession>
<keyword evidence="5" id="KW-0315">Glutamine amidotransferase</keyword>